<dbReference type="RefSeq" id="WP_120748661.1">
    <property type="nucleotide sequence ID" value="NZ_RBAH01000012.1"/>
</dbReference>
<protein>
    <recommendedName>
        <fullName evidence="3">[Ribosomal protein bS18]-alanine N-acetyltransferase</fullName>
        <ecNumber evidence="3">2.3.1.266</ecNumber>
    </recommendedName>
</protein>
<keyword evidence="2" id="KW-0012">Acyltransferase</keyword>
<evidence type="ECO:0000256" key="1">
    <source>
        <dbReference type="ARBA" id="ARBA00022679"/>
    </source>
</evidence>
<comment type="similarity">
    <text evidence="3">Belongs to the acetyltransferase family. RimI subfamily.</text>
</comment>
<name>A0A3B0CCP7_9BACL</name>
<sequence length="152" mass="17279">MRVDDIAVICDIEKEAFTTPWTEAAFHNELTNNQFAHYLIMELDGLIIGYGGMWLILDEAHITNIAIRAAYRGRKLGERLMIQLQSAAVFLGAERITLEVRTSNVIAQRLYAKMGFIPAGLRKGYYTDNGEDAIIMWAHLRRMSEEGTLENE</sequence>
<dbReference type="SUPFAM" id="SSF55729">
    <property type="entry name" value="Acyl-CoA N-acyltransferases (Nat)"/>
    <property type="match status" value="1"/>
</dbReference>
<feature type="domain" description="N-acetyltransferase" evidence="4">
    <location>
        <begin position="1"/>
        <end position="141"/>
    </location>
</feature>
<evidence type="ECO:0000256" key="2">
    <source>
        <dbReference type="ARBA" id="ARBA00023315"/>
    </source>
</evidence>
<evidence type="ECO:0000313" key="5">
    <source>
        <dbReference type="EMBL" id="RKN82278.1"/>
    </source>
</evidence>
<dbReference type="InterPro" id="IPR000182">
    <property type="entry name" value="GNAT_dom"/>
</dbReference>
<evidence type="ECO:0000259" key="4">
    <source>
        <dbReference type="PROSITE" id="PS51186"/>
    </source>
</evidence>
<keyword evidence="3" id="KW-0963">Cytoplasm</keyword>
<dbReference type="CDD" id="cd04301">
    <property type="entry name" value="NAT_SF"/>
    <property type="match status" value="1"/>
</dbReference>
<comment type="subcellular location">
    <subcellularLocation>
        <location evidence="3">Cytoplasm</location>
    </subcellularLocation>
</comment>
<dbReference type="PANTHER" id="PTHR43877:SF2">
    <property type="entry name" value="AMINOALKYLPHOSPHONATE N-ACETYLTRANSFERASE-RELATED"/>
    <property type="match status" value="1"/>
</dbReference>
<reference evidence="5 6" key="1">
    <citation type="journal article" date="2007" name="Int. J. Syst. Evol. Microbiol.">
        <title>Paenibacillus ginsengarvi sp. nov., isolated from soil from ginseng cultivation.</title>
        <authorList>
            <person name="Yoon M.H."/>
            <person name="Ten L.N."/>
            <person name="Im W.T."/>
        </authorList>
    </citation>
    <scope>NUCLEOTIDE SEQUENCE [LARGE SCALE GENOMIC DNA]</scope>
    <source>
        <strain evidence="5 6">KCTC 13059</strain>
    </source>
</reference>
<dbReference type="Pfam" id="PF00583">
    <property type="entry name" value="Acetyltransf_1"/>
    <property type="match status" value="1"/>
</dbReference>
<gene>
    <name evidence="5" type="primary">rimI</name>
    <name evidence="5" type="ORF">D7M11_17850</name>
</gene>
<organism evidence="5 6">
    <name type="scientific">Paenibacillus ginsengarvi</name>
    <dbReference type="NCBI Taxonomy" id="400777"/>
    <lineage>
        <taxon>Bacteria</taxon>
        <taxon>Bacillati</taxon>
        <taxon>Bacillota</taxon>
        <taxon>Bacilli</taxon>
        <taxon>Bacillales</taxon>
        <taxon>Paenibacillaceae</taxon>
        <taxon>Paenibacillus</taxon>
    </lineage>
</organism>
<dbReference type="Proteomes" id="UP000282311">
    <property type="component" value="Unassembled WGS sequence"/>
</dbReference>
<dbReference type="PANTHER" id="PTHR43877">
    <property type="entry name" value="AMINOALKYLPHOSPHONATE N-ACETYLTRANSFERASE-RELATED-RELATED"/>
    <property type="match status" value="1"/>
</dbReference>
<comment type="function">
    <text evidence="3">Acetylates the N-terminal alanine of ribosomal protein bS18.</text>
</comment>
<dbReference type="GO" id="GO:0005737">
    <property type="term" value="C:cytoplasm"/>
    <property type="evidence" value="ECO:0007669"/>
    <property type="project" value="UniProtKB-SubCell"/>
</dbReference>
<comment type="caution">
    <text evidence="5">The sequence shown here is derived from an EMBL/GenBank/DDBJ whole genome shotgun (WGS) entry which is preliminary data.</text>
</comment>
<dbReference type="EC" id="2.3.1.266" evidence="3"/>
<dbReference type="NCBIfam" id="TIGR01575">
    <property type="entry name" value="rimI"/>
    <property type="match status" value="1"/>
</dbReference>
<evidence type="ECO:0000256" key="3">
    <source>
        <dbReference type="RuleBase" id="RU363094"/>
    </source>
</evidence>
<evidence type="ECO:0000313" key="6">
    <source>
        <dbReference type="Proteomes" id="UP000282311"/>
    </source>
</evidence>
<dbReference type="GO" id="GO:0008999">
    <property type="term" value="F:protein-N-terminal-alanine acetyltransferase activity"/>
    <property type="evidence" value="ECO:0007669"/>
    <property type="project" value="UniProtKB-EC"/>
</dbReference>
<dbReference type="EMBL" id="RBAH01000012">
    <property type="protein sequence ID" value="RKN82278.1"/>
    <property type="molecule type" value="Genomic_DNA"/>
</dbReference>
<dbReference type="Gene3D" id="3.40.630.30">
    <property type="match status" value="1"/>
</dbReference>
<proteinExistence type="inferred from homology"/>
<dbReference type="OrthoDB" id="9794566at2"/>
<keyword evidence="6" id="KW-1185">Reference proteome</keyword>
<dbReference type="PROSITE" id="PS51186">
    <property type="entry name" value="GNAT"/>
    <property type="match status" value="1"/>
</dbReference>
<dbReference type="InterPro" id="IPR016181">
    <property type="entry name" value="Acyl_CoA_acyltransferase"/>
</dbReference>
<comment type="catalytic activity">
    <reaction evidence="3">
        <text>N-terminal L-alanyl-[ribosomal protein bS18] + acetyl-CoA = N-terminal N(alpha)-acetyl-L-alanyl-[ribosomal protein bS18] + CoA + H(+)</text>
        <dbReference type="Rhea" id="RHEA:43756"/>
        <dbReference type="Rhea" id="RHEA-COMP:10676"/>
        <dbReference type="Rhea" id="RHEA-COMP:10677"/>
        <dbReference type="ChEBI" id="CHEBI:15378"/>
        <dbReference type="ChEBI" id="CHEBI:57287"/>
        <dbReference type="ChEBI" id="CHEBI:57288"/>
        <dbReference type="ChEBI" id="CHEBI:64718"/>
        <dbReference type="ChEBI" id="CHEBI:83683"/>
        <dbReference type="EC" id="2.3.1.266"/>
    </reaction>
</comment>
<accession>A0A3B0CCP7</accession>
<keyword evidence="1 5" id="KW-0808">Transferase</keyword>
<dbReference type="InterPro" id="IPR006464">
    <property type="entry name" value="AcTrfase_RimI/Ard1"/>
</dbReference>
<dbReference type="InterPro" id="IPR050832">
    <property type="entry name" value="Bact_Acetyltransf"/>
</dbReference>
<dbReference type="AlphaFoldDB" id="A0A3B0CCP7"/>